<evidence type="ECO:0000256" key="2">
    <source>
        <dbReference type="ARBA" id="ARBA00012790"/>
    </source>
</evidence>
<dbReference type="GO" id="GO:0005388">
    <property type="term" value="F:P-type calcium transporter activity"/>
    <property type="evidence" value="ECO:0007669"/>
    <property type="project" value="UniProtKB-EC"/>
</dbReference>
<evidence type="ECO:0000256" key="4">
    <source>
        <dbReference type="ARBA" id="ARBA00022568"/>
    </source>
</evidence>
<evidence type="ECO:0000313" key="17">
    <source>
        <dbReference type="EMBL" id="KAK8787164.1"/>
    </source>
</evidence>
<keyword evidence="12" id="KW-0406">Ion transport</keyword>
<comment type="subcellular location">
    <subcellularLocation>
        <location evidence="1">Sarcoplasmic reticulum membrane</location>
        <topology evidence="1">Multi-pass membrane protein</topology>
    </subcellularLocation>
</comment>
<dbReference type="InterPro" id="IPR018303">
    <property type="entry name" value="ATPase_P-typ_P_site"/>
</dbReference>
<dbReference type="AlphaFoldDB" id="A0AAQ4FIM1"/>
<accession>A0AAQ4FIM1</accession>
<evidence type="ECO:0000256" key="9">
    <source>
        <dbReference type="ARBA" id="ARBA00022951"/>
    </source>
</evidence>
<dbReference type="FunFam" id="3.40.50.1000:FF:000001">
    <property type="entry name" value="Phospholipid-transporting ATPase IC"/>
    <property type="match status" value="1"/>
</dbReference>
<evidence type="ECO:0000256" key="13">
    <source>
        <dbReference type="ARBA" id="ARBA00023136"/>
    </source>
</evidence>
<dbReference type="PROSITE" id="PS00154">
    <property type="entry name" value="ATPASE_E1_E2"/>
    <property type="match status" value="1"/>
</dbReference>
<dbReference type="Gene3D" id="3.40.50.1000">
    <property type="entry name" value="HAD superfamily/HAD-like"/>
    <property type="match status" value="1"/>
</dbReference>
<dbReference type="InterPro" id="IPR036412">
    <property type="entry name" value="HAD-like_sf"/>
</dbReference>
<keyword evidence="13 15" id="KW-0472">Membrane</keyword>
<evidence type="ECO:0000256" key="1">
    <source>
        <dbReference type="ARBA" id="ARBA00004326"/>
    </source>
</evidence>
<dbReference type="InterPro" id="IPR023299">
    <property type="entry name" value="ATPase_P-typ_cyto_dom_N"/>
</dbReference>
<evidence type="ECO:0000256" key="11">
    <source>
        <dbReference type="ARBA" id="ARBA00022989"/>
    </source>
</evidence>
<keyword evidence="4" id="KW-0109">Calcium transport</keyword>
<evidence type="ECO:0000256" key="14">
    <source>
        <dbReference type="ARBA" id="ARBA00048694"/>
    </source>
</evidence>
<evidence type="ECO:0000256" key="15">
    <source>
        <dbReference type="SAM" id="Phobius"/>
    </source>
</evidence>
<evidence type="ECO:0000256" key="5">
    <source>
        <dbReference type="ARBA" id="ARBA00022692"/>
    </source>
</evidence>
<keyword evidence="6" id="KW-0547">Nucleotide-binding</keyword>
<dbReference type="Gene3D" id="2.70.150.10">
    <property type="entry name" value="Calcium-transporting ATPase, cytoplasmic transduction domain A"/>
    <property type="match status" value="1"/>
</dbReference>
<proteinExistence type="predicted"/>
<dbReference type="InterPro" id="IPR001757">
    <property type="entry name" value="P_typ_ATPase"/>
</dbReference>
<dbReference type="InterPro" id="IPR023298">
    <property type="entry name" value="ATPase_P-typ_TM_dom_sf"/>
</dbReference>
<feature type="transmembrane region" description="Helical" evidence="15">
    <location>
        <begin position="315"/>
        <end position="335"/>
    </location>
</feature>
<evidence type="ECO:0000259" key="16">
    <source>
        <dbReference type="Pfam" id="PF00122"/>
    </source>
</evidence>
<dbReference type="Pfam" id="PF00122">
    <property type="entry name" value="E1-E2_ATPase"/>
    <property type="match status" value="1"/>
</dbReference>
<feature type="transmembrane region" description="Helical" evidence="15">
    <location>
        <begin position="160"/>
        <end position="178"/>
    </location>
</feature>
<dbReference type="SUPFAM" id="SSF56784">
    <property type="entry name" value="HAD-like"/>
    <property type="match status" value="1"/>
</dbReference>
<keyword evidence="7" id="KW-0106">Calcium</keyword>
<dbReference type="EMBL" id="JARKHS020002049">
    <property type="protein sequence ID" value="KAK8787164.1"/>
    <property type="molecule type" value="Genomic_DNA"/>
</dbReference>
<protein>
    <recommendedName>
        <fullName evidence="2">P-type Ca(2+) transporter</fullName>
        <ecNumber evidence="2">7.2.2.10</ecNumber>
    </recommendedName>
</protein>
<comment type="catalytic activity">
    <reaction evidence="14">
        <text>Ca(2+)(in) + ATP + H2O = Ca(2+)(out) + ADP + phosphate + H(+)</text>
        <dbReference type="Rhea" id="RHEA:18105"/>
        <dbReference type="ChEBI" id="CHEBI:15377"/>
        <dbReference type="ChEBI" id="CHEBI:15378"/>
        <dbReference type="ChEBI" id="CHEBI:29108"/>
        <dbReference type="ChEBI" id="CHEBI:30616"/>
        <dbReference type="ChEBI" id="CHEBI:43474"/>
        <dbReference type="ChEBI" id="CHEBI:456216"/>
        <dbReference type="EC" id="7.2.2.10"/>
    </reaction>
</comment>
<keyword evidence="10" id="KW-1278">Translocase</keyword>
<evidence type="ECO:0000313" key="18">
    <source>
        <dbReference type="Proteomes" id="UP001321473"/>
    </source>
</evidence>
<keyword evidence="8" id="KW-0067">ATP-binding</keyword>
<dbReference type="PRINTS" id="PR00119">
    <property type="entry name" value="CATATPASE"/>
</dbReference>
<dbReference type="InterPro" id="IPR059000">
    <property type="entry name" value="ATPase_P-type_domA"/>
</dbReference>
<keyword evidence="11 15" id="KW-1133">Transmembrane helix</keyword>
<dbReference type="InterPro" id="IPR023214">
    <property type="entry name" value="HAD_sf"/>
</dbReference>
<evidence type="ECO:0000256" key="6">
    <source>
        <dbReference type="ARBA" id="ARBA00022741"/>
    </source>
</evidence>
<evidence type="ECO:0000256" key="8">
    <source>
        <dbReference type="ARBA" id="ARBA00022840"/>
    </source>
</evidence>
<gene>
    <name evidence="17" type="ORF">V5799_023060</name>
</gene>
<evidence type="ECO:0000256" key="12">
    <source>
        <dbReference type="ARBA" id="ARBA00023065"/>
    </source>
</evidence>
<dbReference type="SUPFAM" id="SSF81653">
    <property type="entry name" value="Calcium ATPase, transduction domain A"/>
    <property type="match status" value="1"/>
</dbReference>
<dbReference type="FunFam" id="2.70.150.10:FF:000008">
    <property type="entry name" value="Calcium-transporting ATPase"/>
    <property type="match status" value="1"/>
</dbReference>
<keyword evidence="3" id="KW-0813">Transport</keyword>
<dbReference type="NCBIfam" id="TIGR01494">
    <property type="entry name" value="ATPase_P-type"/>
    <property type="match status" value="1"/>
</dbReference>
<dbReference type="PANTHER" id="PTHR42861">
    <property type="entry name" value="CALCIUM-TRANSPORTING ATPASE"/>
    <property type="match status" value="1"/>
</dbReference>
<keyword evidence="9" id="KW-0703">Sarcoplasmic reticulum</keyword>
<keyword evidence="18" id="KW-1185">Reference proteome</keyword>
<name>A0AAQ4FIM1_AMBAM</name>
<keyword evidence="5 15" id="KW-0812">Transmembrane</keyword>
<reference evidence="17 18" key="1">
    <citation type="journal article" date="2023" name="Arcadia Sci">
        <title>De novo assembly of a long-read Amblyomma americanum tick genome.</title>
        <authorList>
            <person name="Chou S."/>
            <person name="Poskanzer K.E."/>
            <person name="Rollins M."/>
            <person name="Thuy-Boun P.S."/>
        </authorList>
    </citation>
    <scope>NUCLEOTIDE SEQUENCE [LARGE SCALE GENOMIC DNA]</scope>
    <source>
        <strain evidence="17">F_SG_1</strain>
        <tissue evidence="17">Salivary glands</tissue>
    </source>
</reference>
<evidence type="ECO:0000256" key="3">
    <source>
        <dbReference type="ARBA" id="ARBA00022448"/>
    </source>
</evidence>
<dbReference type="EC" id="7.2.2.10" evidence="2"/>
<dbReference type="SUPFAM" id="SSF81665">
    <property type="entry name" value="Calcium ATPase, transmembrane domain M"/>
    <property type="match status" value="1"/>
</dbReference>
<dbReference type="Proteomes" id="UP001321473">
    <property type="component" value="Unassembled WGS sequence"/>
</dbReference>
<organism evidence="17 18">
    <name type="scientific">Amblyomma americanum</name>
    <name type="common">Lone star tick</name>
    <dbReference type="NCBI Taxonomy" id="6943"/>
    <lineage>
        <taxon>Eukaryota</taxon>
        <taxon>Metazoa</taxon>
        <taxon>Ecdysozoa</taxon>
        <taxon>Arthropoda</taxon>
        <taxon>Chelicerata</taxon>
        <taxon>Arachnida</taxon>
        <taxon>Acari</taxon>
        <taxon>Parasitiformes</taxon>
        <taxon>Ixodida</taxon>
        <taxon>Ixodoidea</taxon>
        <taxon>Ixodidae</taxon>
        <taxon>Amblyomminae</taxon>
        <taxon>Amblyomma</taxon>
    </lineage>
</organism>
<dbReference type="InterPro" id="IPR008250">
    <property type="entry name" value="ATPase_P-typ_transduc_dom_A_sf"/>
</dbReference>
<dbReference type="Gene3D" id="3.40.1110.10">
    <property type="entry name" value="Calcium-transporting ATPase, cytoplasmic domain N"/>
    <property type="match status" value="1"/>
</dbReference>
<dbReference type="GO" id="GO:0005524">
    <property type="term" value="F:ATP binding"/>
    <property type="evidence" value="ECO:0007669"/>
    <property type="project" value="UniProtKB-KW"/>
</dbReference>
<feature type="non-terminal residue" evidence="17">
    <location>
        <position position="1"/>
    </location>
</feature>
<feature type="transmembrane region" description="Helical" evidence="15">
    <location>
        <begin position="210"/>
        <end position="235"/>
    </location>
</feature>
<dbReference type="Gene3D" id="1.20.1110.10">
    <property type="entry name" value="Calcium-transporting ATPase, transmembrane domain"/>
    <property type="match status" value="1"/>
</dbReference>
<feature type="domain" description="P-type ATPase A" evidence="16">
    <location>
        <begin position="26"/>
        <end position="140"/>
    </location>
</feature>
<comment type="caution">
    <text evidence="17">The sequence shown here is derived from an EMBL/GenBank/DDBJ whole genome shotgun (WGS) entry which is preliminary data.</text>
</comment>
<evidence type="ECO:0000256" key="10">
    <source>
        <dbReference type="ARBA" id="ARBA00022967"/>
    </source>
</evidence>
<evidence type="ECO:0000256" key="7">
    <source>
        <dbReference type="ARBA" id="ARBA00022837"/>
    </source>
</evidence>
<sequence length="370" mass="40577">AIIIVVTVAFVQEYRSEKSLEELNKLVPPTCHCLRGGQAETFLAKNLVPGDIIILNVGDRVPADIRLFSAVDLMIDESSFTGETEPAAKVTAPLEKAGNGIASKRNLAFMGTLVRYGNGRGVVINTGEKSEFGDIFKMMQAEEAPKTPLQRSMDTLGKQLSLYSFGIIGLIMLLGWIQGRPLLEMFNIGVSLLMLMRCDLVIFIDLLSPLLSLAVAAIPEGLPIVVTVTLALGVMRMAKRKAIIKKLPTVETLGCVNVVCSDKTGTLTKNEMTVCSMMTSELYHAEVTGVGYNADGHVILTEPGEREVQMESMRLLLEVVLSVLSLLIFFCNLVTVKEMLFSFFWHSWCLLWCSVAEHKGCVSESQLRVV</sequence>
<dbReference type="GO" id="GO:0033017">
    <property type="term" value="C:sarcoplasmic reticulum membrane"/>
    <property type="evidence" value="ECO:0007669"/>
    <property type="project" value="UniProtKB-SubCell"/>
</dbReference>
<dbReference type="GO" id="GO:0016887">
    <property type="term" value="F:ATP hydrolysis activity"/>
    <property type="evidence" value="ECO:0007669"/>
    <property type="project" value="InterPro"/>
</dbReference>